<evidence type="ECO:0000313" key="2">
    <source>
        <dbReference type="EMBL" id="ADL52485.1"/>
    </source>
</evidence>
<feature type="transmembrane region" description="Helical" evidence="1">
    <location>
        <begin position="99"/>
        <end position="117"/>
    </location>
</feature>
<keyword evidence="3" id="KW-1185">Reference proteome</keyword>
<accession>D9SS38</accession>
<dbReference type="AlphaFoldDB" id="D9SS38"/>
<protein>
    <submittedName>
        <fullName evidence="2">Uncharacterized protein</fullName>
    </submittedName>
</protein>
<reference evidence="2 3" key="1">
    <citation type="submission" date="2010-08" db="EMBL/GenBank/DDBJ databases">
        <title>Complete sequence of Clostridium cellulovorans 743B.</title>
        <authorList>
            <consortium name="US DOE Joint Genome Institute"/>
            <person name="Lucas S."/>
            <person name="Copeland A."/>
            <person name="Lapidus A."/>
            <person name="Cheng J.-F."/>
            <person name="Bruce D."/>
            <person name="Goodwin L."/>
            <person name="Pitluck S."/>
            <person name="Chertkov O."/>
            <person name="Detter J.C."/>
            <person name="Han C."/>
            <person name="Tapia R."/>
            <person name="Land M."/>
            <person name="Hauser L."/>
            <person name="Chang Y.-J."/>
            <person name="Jeffries C."/>
            <person name="Kyrpides N."/>
            <person name="Ivanova N."/>
            <person name="Mikhailova N."/>
            <person name="Hemme C.L."/>
            <person name="Woyke T."/>
        </authorList>
    </citation>
    <scope>NUCLEOTIDE SEQUENCE [LARGE SCALE GENOMIC DNA]</scope>
    <source>
        <strain evidence="3">ATCC 35296 / DSM 3052 / OCM 3 / 743B</strain>
    </source>
</reference>
<feature type="transmembrane region" description="Helical" evidence="1">
    <location>
        <begin position="6"/>
        <end position="23"/>
    </location>
</feature>
<dbReference type="KEGG" id="ccb:Clocel_2788"/>
<dbReference type="HOGENOM" id="CLU_2068987_0_0_9"/>
<sequence length="118" mass="13721">MVFGVILVIFYAIYMIYLSTSINEASKILKNSELWLLTVSRMKFVYFILVAMLPLMVLTLFFWQDYVMSIAITLLSMLGFIDIILTIERIEYSETKILVPLYIVYIILAVVTFGAWLL</sequence>
<organism evidence="2 3">
    <name type="scientific">Clostridium cellulovorans (strain ATCC 35296 / DSM 3052 / OCM 3 / 743B)</name>
    <dbReference type="NCBI Taxonomy" id="573061"/>
    <lineage>
        <taxon>Bacteria</taxon>
        <taxon>Bacillati</taxon>
        <taxon>Bacillota</taxon>
        <taxon>Clostridia</taxon>
        <taxon>Eubacteriales</taxon>
        <taxon>Clostridiaceae</taxon>
        <taxon>Clostridium</taxon>
    </lineage>
</organism>
<gene>
    <name evidence="2" type="ordered locus">Clocel_2788</name>
</gene>
<proteinExistence type="predicted"/>
<dbReference type="EMBL" id="CP002160">
    <property type="protein sequence ID" value="ADL52485.1"/>
    <property type="molecule type" value="Genomic_DNA"/>
</dbReference>
<evidence type="ECO:0000256" key="1">
    <source>
        <dbReference type="SAM" id="Phobius"/>
    </source>
</evidence>
<feature type="transmembrane region" description="Helical" evidence="1">
    <location>
        <begin position="69"/>
        <end position="87"/>
    </location>
</feature>
<evidence type="ECO:0000313" key="3">
    <source>
        <dbReference type="Proteomes" id="UP000002730"/>
    </source>
</evidence>
<keyword evidence="1" id="KW-1133">Transmembrane helix</keyword>
<keyword evidence="1" id="KW-0472">Membrane</keyword>
<name>D9SS38_CLOC7</name>
<dbReference type="Proteomes" id="UP000002730">
    <property type="component" value="Chromosome"/>
</dbReference>
<keyword evidence="1" id="KW-0812">Transmembrane</keyword>
<feature type="transmembrane region" description="Helical" evidence="1">
    <location>
        <begin position="44"/>
        <end position="63"/>
    </location>
</feature>